<sequence length="620" mass="70175">MAEPQAFVTVALPPNPADWTRDDIEHVIESRKRDIAAHHQAIDWLQWDILGLKYHLNATTTIARLPAEVLSEVFAAYVASPPLRKNTTRKEDLAPFWWMKLLHVCRAWRQVAVSCPQLWTTIYPTRSEVVQGWLTLSRTLPLDVRFEDGMTKPNSIEMYGIILAQIARIRYASLGINSDIAKLLNSGELKLDAPLLEDLHIHLAQPLTEVPAFKTMTIPQLRSLTLVSGTKGVLTSLIRPSLTSLTLASYRASPAEFIDILASLPQLKRLNFEDVGVDPAPLASNHPPPSREVTLSQLQVLSMAERSGTGGAHAYLLSHLRIPDSAKLRFTARSPRYYSDFARILPSLRAKMLTSSGSKMHPRAIRVSSAIAFRISLWEDQQSLEDVDWQKTEEDCKLILELTNIETNVVIHIIENLLRETDLTDVTTMHAEYVHIKPSVWDASFAGMRKLEELGVAAETFDDGFMEVFTRSDTAEDCLFPSLKVLKISGAEMKRHPTRRSLQDRLSGLMLALKWRKEMGSCLEQLIFSSPSNMTDKDYETLIRENVAKVVVKAEAFEEPRNERSDGDHDAGNDEAEDEEAEDEEEDDEEEEEKEEDEDEDEYELTAEDLFEDGEDPWAW</sequence>
<comment type="caution">
    <text evidence="1">The sequence shown here is derived from an EMBL/GenBank/DDBJ whole genome shotgun (WGS) entry which is preliminary data.</text>
</comment>
<name>A0ACC1T0M6_9APHY</name>
<keyword evidence="2" id="KW-1185">Reference proteome</keyword>
<organism evidence="1 2">
    <name type="scientific">Phlebia brevispora</name>
    <dbReference type="NCBI Taxonomy" id="194682"/>
    <lineage>
        <taxon>Eukaryota</taxon>
        <taxon>Fungi</taxon>
        <taxon>Dikarya</taxon>
        <taxon>Basidiomycota</taxon>
        <taxon>Agaricomycotina</taxon>
        <taxon>Agaricomycetes</taxon>
        <taxon>Polyporales</taxon>
        <taxon>Meruliaceae</taxon>
        <taxon>Phlebia</taxon>
    </lineage>
</organism>
<dbReference type="Proteomes" id="UP001148662">
    <property type="component" value="Unassembled WGS sequence"/>
</dbReference>
<accession>A0ACC1T0M6</accession>
<dbReference type="EMBL" id="JANHOG010000914">
    <property type="protein sequence ID" value="KAJ3550064.1"/>
    <property type="molecule type" value="Genomic_DNA"/>
</dbReference>
<gene>
    <name evidence="1" type="ORF">NM688_g5112</name>
</gene>
<evidence type="ECO:0000313" key="2">
    <source>
        <dbReference type="Proteomes" id="UP001148662"/>
    </source>
</evidence>
<evidence type="ECO:0000313" key="1">
    <source>
        <dbReference type="EMBL" id="KAJ3550064.1"/>
    </source>
</evidence>
<reference evidence="1" key="1">
    <citation type="submission" date="2022-07" db="EMBL/GenBank/DDBJ databases">
        <title>Genome Sequence of Phlebia brevispora.</title>
        <authorList>
            <person name="Buettner E."/>
        </authorList>
    </citation>
    <scope>NUCLEOTIDE SEQUENCE</scope>
    <source>
        <strain evidence="1">MPL23</strain>
    </source>
</reference>
<proteinExistence type="predicted"/>
<protein>
    <submittedName>
        <fullName evidence="1">Uncharacterized protein</fullName>
    </submittedName>
</protein>